<accession>A0A9P4IGK5</accession>
<dbReference type="GO" id="GO:0017168">
    <property type="term" value="F:5-oxoprolinase (ATP-hydrolyzing) activity"/>
    <property type="evidence" value="ECO:0007669"/>
    <property type="project" value="TreeGrafter"/>
</dbReference>
<evidence type="ECO:0000256" key="1">
    <source>
        <dbReference type="ARBA" id="ARBA00010403"/>
    </source>
</evidence>
<keyword evidence="7" id="KW-1185">Reference proteome</keyword>
<gene>
    <name evidence="6" type="ORF">NA57DRAFT_56539</name>
</gene>
<dbReference type="InterPro" id="IPR049517">
    <property type="entry name" value="ACX-like_C"/>
</dbReference>
<comment type="caution">
    <text evidence="6">The sequence shown here is derived from an EMBL/GenBank/DDBJ whole genome shotgun (WGS) entry which is preliminary data.</text>
</comment>
<feature type="domain" description="Hydantoinase B/oxoprolinase" evidence="3">
    <location>
        <begin position="750"/>
        <end position="1280"/>
    </location>
</feature>
<comment type="similarity">
    <text evidence="1">Belongs to the oxoprolinase family.</text>
</comment>
<feature type="domain" description="Hydantoinase/oxoprolinase N-terminal" evidence="4">
    <location>
        <begin position="12"/>
        <end position="224"/>
    </location>
</feature>
<feature type="domain" description="Hydantoinase A/oxoprolinase" evidence="2">
    <location>
        <begin position="243"/>
        <end position="540"/>
    </location>
</feature>
<dbReference type="PANTHER" id="PTHR11365">
    <property type="entry name" value="5-OXOPROLINASE RELATED"/>
    <property type="match status" value="1"/>
</dbReference>
<evidence type="ECO:0000259" key="5">
    <source>
        <dbReference type="Pfam" id="PF19278"/>
    </source>
</evidence>
<evidence type="ECO:0000259" key="3">
    <source>
        <dbReference type="Pfam" id="PF02538"/>
    </source>
</evidence>
<dbReference type="PANTHER" id="PTHR11365:SF2">
    <property type="entry name" value="5-OXOPROLINASE"/>
    <property type="match status" value="1"/>
</dbReference>
<dbReference type="GO" id="GO:0005829">
    <property type="term" value="C:cytosol"/>
    <property type="evidence" value="ECO:0007669"/>
    <property type="project" value="TreeGrafter"/>
</dbReference>
<dbReference type="InterPro" id="IPR008040">
    <property type="entry name" value="Hydant_A_N"/>
</dbReference>
<dbReference type="GO" id="GO:0006749">
    <property type="term" value="P:glutathione metabolic process"/>
    <property type="evidence" value="ECO:0007669"/>
    <property type="project" value="TreeGrafter"/>
</dbReference>
<name>A0A9P4IGK5_9PEZI</name>
<evidence type="ECO:0000313" key="7">
    <source>
        <dbReference type="Proteomes" id="UP000799772"/>
    </source>
</evidence>
<sequence length="1325" mass="142656">MPGIPEQDGINIAIDRGGTFTDVWASIPGREDDLIIKLLSHDPANYSDAPTEGIRRVLEIAGNEKIPRGDPLDLSSVSNIRMGTTVATNSLLERNGERSALLITKGFRDLLLIGNQARPDIFDLTVAKPDVLYETVVEVDERVTLEAFTEDPDKAQVDVSSDPALVHGVSGEVVRILKKPDLGSVRKEIEQLHRDGFRSLSICFLHSYTYPEHELQVAEIAKAYGMSVSVSSVLQPMIKTVPRGQSATADAYLTPITQRYIQGFSKGFRGGLEGSTTTRCDFMQSDGGLVDFRKVSGLKAILSGPAGGVVGFARTSYDSETGRPIIGLDMGGTSTDVSRYAGSYEHIFETTTAGVSLQTPQLDINTVAAGGGSKLAWENGLFKAGPASAGAHPGPACYRKGGPLTVTDANLCLGRLIPDYFPKIFGKNEDQELDSEATRRLFDHITTEVNADLPVEATKLSTEEVAAGFLRVANESMCRAIRTLTEARGHDAARHDLAVFGGAGGQHACDIASNLGIERIIIHKYSSILSAYGLALADLVCDVQDPLSCPFSDANVPQIKRKAEDLLSRAMADLKSQGLTDEGLIEFETYLNMRYDGSDTNIMILKSGEDWDLGNAFINRHREEFGFTMPREVYVEDVRVRAVGKSTTHSSAISPAKEFSKLQKGAVSDSSSAGRRSVYFETTGWRDSPVYLLSSLKPGDQVSGPAIIIDNTQTILVTPGATATALNNHIVIDLQKKASQSVPGLPTVVDPVQLSVFGHRFMGIAEQMGRTLQKTSVSTNIKERLDFSCALFSADGKLVANAPHVPVHLGSMQYAVLWQHEHWKGRLKEGDVLVSNHPVCGGTHLPDITVITPYFENGQIMFYVASRGHHADIGGIQAGSLPPNSTELWQEGAAIMSVKLVENGVFDEEAMEEHLLRRPAQYPGCSGARNLSDNLADLRASVGANQKGINLIRQLSKEYSLDTLLFYMKAIQENAEVSVRALMKSTYDRFGGRPLEAIDYMDDGSPIKLTITINRDDGSADFDFTGTGPEVYGSTNAPPSVSYSAIIYVLRALIATDIPMNQGCLTPINVILPPRTILSPSPEAAVVGGNCVTSQRVVDVILRAFDACAASQGDLNNLTFGVSSRIEDGKYKPGYGYYETLAGGAGAGNGWNGTSGVHVHMTNTRITDPEIFERRYPCILREFGLRKGSGGRGQYPGGEGCIRDIEFRRPVAAAILSDRRVNHPYGLHGGEDGAKGLNLFIKKTPEGAERVINLGPKNAIQAAVGDRMVIMTPGGGGYGAVLDDSQKNGDVIVNGVHRLDLSGTKAAPFRASGSLSGRAAMQNSN</sequence>
<evidence type="ECO:0000259" key="2">
    <source>
        <dbReference type="Pfam" id="PF01968"/>
    </source>
</evidence>
<dbReference type="InterPro" id="IPR045079">
    <property type="entry name" value="Oxoprolinase-like"/>
</dbReference>
<dbReference type="Pfam" id="PF19278">
    <property type="entry name" value="Hydant_A_C"/>
    <property type="match status" value="1"/>
</dbReference>
<dbReference type="InterPro" id="IPR002821">
    <property type="entry name" value="Hydantoinase_A"/>
</dbReference>
<organism evidence="6 7">
    <name type="scientific">Rhizodiscina lignyota</name>
    <dbReference type="NCBI Taxonomy" id="1504668"/>
    <lineage>
        <taxon>Eukaryota</taxon>
        <taxon>Fungi</taxon>
        <taxon>Dikarya</taxon>
        <taxon>Ascomycota</taxon>
        <taxon>Pezizomycotina</taxon>
        <taxon>Dothideomycetes</taxon>
        <taxon>Pleosporomycetidae</taxon>
        <taxon>Aulographales</taxon>
        <taxon>Rhizodiscinaceae</taxon>
        <taxon>Rhizodiscina</taxon>
    </lineage>
</organism>
<proteinExistence type="inferred from homology"/>
<dbReference type="InterPro" id="IPR003692">
    <property type="entry name" value="Hydantoinase_B"/>
</dbReference>
<reference evidence="6" key="1">
    <citation type="journal article" date="2020" name="Stud. Mycol.">
        <title>101 Dothideomycetes genomes: a test case for predicting lifestyles and emergence of pathogens.</title>
        <authorList>
            <person name="Haridas S."/>
            <person name="Albert R."/>
            <person name="Binder M."/>
            <person name="Bloem J."/>
            <person name="Labutti K."/>
            <person name="Salamov A."/>
            <person name="Andreopoulos B."/>
            <person name="Baker S."/>
            <person name="Barry K."/>
            <person name="Bills G."/>
            <person name="Bluhm B."/>
            <person name="Cannon C."/>
            <person name="Castanera R."/>
            <person name="Culley D."/>
            <person name="Daum C."/>
            <person name="Ezra D."/>
            <person name="Gonzalez J."/>
            <person name="Henrissat B."/>
            <person name="Kuo A."/>
            <person name="Liang C."/>
            <person name="Lipzen A."/>
            <person name="Lutzoni F."/>
            <person name="Magnuson J."/>
            <person name="Mondo S."/>
            <person name="Nolan M."/>
            <person name="Ohm R."/>
            <person name="Pangilinan J."/>
            <person name="Park H.-J."/>
            <person name="Ramirez L."/>
            <person name="Alfaro M."/>
            <person name="Sun H."/>
            <person name="Tritt A."/>
            <person name="Yoshinaga Y."/>
            <person name="Zwiers L.-H."/>
            <person name="Turgeon B."/>
            <person name="Goodwin S."/>
            <person name="Spatafora J."/>
            <person name="Crous P."/>
            <person name="Grigoriev I."/>
        </authorList>
    </citation>
    <scope>NUCLEOTIDE SEQUENCE</scope>
    <source>
        <strain evidence="6">CBS 133067</strain>
    </source>
</reference>
<dbReference type="EMBL" id="ML978126">
    <property type="protein sequence ID" value="KAF2098903.1"/>
    <property type="molecule type" value="Genomic_DNA"/>
</dbReference>
<evidence type="ECO:0000259" key="4">
    <source>
        <dbReference type="Pfam" id="PF05378"/>
    </source>
</evidence>
<feature type="domain" description="Acetophenone carboxylase-like C-terminal" evidence="5">
    <location>
        <begin position="558"/>
        <end position="735"/>
    </location>
</feature>
<evidence type="ECO:0000313" key="6">
    <source>
        <dbReference type="EMBL" id="KAF2098903.1"/>
    </source>
</evidence>
<dbReference type="Pfam" id="PF01968">
    <property type="entry name" value="Hydantoinase_A"/>
    <property type="match status" value="1"/>
</dbReference>
<dbReference type="Pfam" id="PF05378">
    <property type="entry name" value="Hydant_A_N"/>
    <property type="match status" value="1"/>
</dbReference>
<dbReference type="OrthoDB" id="3643at2759"/>
<protein>
    <submittedName>
        <fullName evidence="6">Hydantoinase B/oxoprolinase</fullName>
    </submittedName>
</protein>
<dbReference type="Pfam" id="PF02538">
    <property type="entry name" value="Hydantoinase_B"/>
    <property type="match status" value="1"/>
</dbReference>
<dbReference type="Proteomes" id="UP000799772">
    <property type="component" value="Unassembled WGS sequence"/>
</dbReference>